<feature type="compositionally biased region" description="Basic and acidic residues" evidence="1">
    <location>
        <begin position="607"/>
        <end position="618"/>
    </location>
</feature>
<reference evidence="3" key="1">
    <citation type="submission" date="2021-06" db="EMBL/GenBank/DDBJ databases">
        <authorList>
            <person name="Hodson N. C."/>
            <person name="Mongue J. A."/>
            <person name="Jaron S. K."/>
        </authorList>
    </citation>
    <scope>NUCLEOTIDE SEQUENCE</scope>
</reference>
<keyword evidence="2" id="KW-1133">Transmembrane helix</keyword>
<feature type="region of interest" description="Disordered" evidence="1">
    <location>
        <begin position="390"/>
        <end position="476"/>
    </location>
</feature>
<feature type="compositionally biased region" description="Low complexity" evidence="1">
    <location>
        <begin position="550"/>
        <end position="567"/>
    </location>
</feature>
<keyword evidence="2" id="KW-0472">Membrane</keyword>
<sequence>MAKSPVSTLSSTIRKSHHHHHRHQHKYLHRQSLSPDSVEDLTVGQDPGSTENDHICGEGRRAKLSHFRNHRNVAIATQVISPSAIGGSLKISGRRRLCERYDPEGDNDDDDQGLFPRRKRIPWGRVTCYGVSIGIIVLLMTGVILAVGYMQSEKQRILAQSQKLSQEFRSQTNVTATTWRPKIIWETVTNSPVIENSTATMESITNESKETDFDEDMNDDDDGDDGDDEEDEDDDDSKELEIYEPVEQSSRKSEIARVDETGPLLFTVLTHPSSLHSREEYNENSAEHKSPSEVKVLPPKDFFTKGLSIEIPIYNETESNKKDHNRSLSYEDRINPASIPFQILPSIGFPLDLNLTQPEAIPELIFSTPDPSGSAEVNVILPSQKYYSEDGVVNSPPEDSLPNFQSADDALKSFTRHEPSSKSASRKESSRNLGPEEISPDHSISKDWSPKLFSAKTSSSNTLSGDTSSTKLISGDDSSSKFITLEEPLPKLIELEESSPKLTSLEESSPKLISLEESSPKLISLEESSPKLISLEKSSPKLISLEDSSPKLISSEKSSPKLISLEESSPKLIPLEETSPKIFTAGSEDTEESSENAQPVASFQTDLFHDYDSDHSSSDDISEDGTDSTMSASTKTRGSKTPSSIRPSDNMYTPRPGTSPYYPERPSFSTKTAVDFPMREFGSNQSEVRVPPPETTPKPDFGTLTTTPENSSNKLTFNFNFQPDPSSKDQNFKPSKPDGNNPDSYQFKYKPESTTPAPLSTTEYQIFAPNTSPVTPSPTVSPATTTFHFDFSQLTTPSPHDSNTGPSYDFQTHAAPDVLSKRTFNFDFNPQASATNSNPFAHILNSHNGVTGSIGSATSTGANLGYQNSFNFDTNYNSYSPPSSLNIPSGTIPLDLASSYIQAGSHAPQYARPTSHQTHAQQISNLQDFGFHYNPAPQLDIASVVHNSAASATSNFPTIITSQSNPNPPEYNTITQGIHLLSLLHGNIPSQYSDSQSSASNSYQSTALAKPEYQIAALTGYGGSSTPFLNNLGSSNNPSYTPAQGRTLQTTPNEYQPKSDMQTSFSQNIVTKLADFSNTFKKPQLDSITSGSDMRPKVTPLNPDTFKDKLTGPVDEQRGLSNILKLPSSAGEGTGSEKVMDMEASSSDIHPVVPKYPRLGTAVAVEKPVIHFSNKLLSKSRRGKNDSRERSEKGLKSGFYI</sequence>
<proteinExistence type="predicted"/>
<dbReference type="Proteomes" id="UP000708208">
    <property type="component" value="Unassembled WGS sequence"/>
</dbReference>
<name>A0A8J2LXF9_9HEXA</name>
<evidence type="ECO:0000313" key="4">
    <source>
        <dbReference type="Proteomes" id="UP000708208"/>
    </source>
</evidence>
<organism evidence="3 4">
    <name type="scientific">Allacma fusca</name>
    <dbReference type="NCBI Taxonomy" id="39272"/>
    <lineage>
        <taxon>Eukaryota</taxon>
        <taxon>Metazoa</taxon>
        <taxon>Ecdysozoa</taxon>
        <taxon>Arthropoda</taxon>
        <taxon>Hexapoda</taxon>
        <taxon>Collembola</taxon>
        <taxon>Symphypleona</taxon>
        <taxon>Sminthuridae</taxon>
        <taxon>Allacma</taxon>
    </lineage>
</organism>
<keyword evidence="4" id="KW-1185">Reference proteome</keyword>
<feature type="transmembrane region" description="Helical" evidence="2">
    <location>
        <begin position="126"/>
        <end position="150"/>
    </location>
</feature>
<feature type="compositionally biased region" description="Low complexity" evidence="1">
    <location>
        <begin position="457"/>
        <end position="470"/>
    </location>
</feature>
<dbReference type="AlphaFoldDB" id="A0A8J2LXF9"/>
<feature type="region of interest" description="Disordered" evidence="1">
    <location>
        <begin position="207"/>
        <end position="256"/>
    </location>
</feature>
<feature type="compositionally biased region" description="Basic residues" evidence="1">
    <location>
        <begin position="14"/>
        <end position="29"/>
    </location>
</feature>
<feature type="compositionally biased region" description="Polar residues" evidence="1">
    <location>
        <begin position="595"/>
        <end position="605"/>
    </location>
</feature>
<accession>A0A8J2LXF9</accession>
<feature type="compositionally biased region" description="Polar residues" evidence="1">
    <location>
        <begin position="627"/>
        <end position="651"/>
    </location>
</feature>
<feature type="compositionally biased region" description="Basic and acidic residues" evidence="1">
    <location>
        <begin position="409"/>
        <end position="430"/>
    </location>
</feature>
<feature type="compositionally biased region" description="Acidic residues" evidence="1">
    <location>
        <begin position="212"/>
        <end position="244"/>
    </location>
</feature>
<evidence type="ECO:0000256" key="2">
    <source>
        <dbReference type="SAM" id="Phobius"/>
    </source>
</evidence>
<gene>
    <name evidence="3" type="ORF">AFUS01_LOCUS47364</name>
</gene>
<comment type="caution">
    <text evidence="3">The sequence shown here is derived from an EMBL/GenBank/DDBJ whole genome shotgun (WGS) entry which is preliminary data.</text>
</comment>
<dbReference type="OrthoDB" id="10691597at2759"/>
<feature type="compositionally biased region" description="Polar residues" evidence="1">
    <location>
        <begin position="1"/>
        <end position="13"/>
    </location>
</feature>
<keyword evidence="2" id="KW-0812">Transmembrane</keyword>
<protein>
    <submittedName>
        <fullName evidence="3">Uncharacterized protein</fullName>
    </submittedName>
</protein>
<feature type="region of interest" description="Disordered" evidence="1">
    <location>
        <begin position="1"/>
        <end position="56"/>
    </location>
</feature>
<feature type="compositionally biased region" description="Basic and acidic residues" evidence="1">
    <location>
        <begin position="439"/>
        <end position="449"/>
    </location>
</feature>
<feature type="region of interest" description="Disordered" evidence="1">
    <location>
        <begin position="496"/>
        <end position="520"/>
    </location>
</feature>
<feature type="region of interest" description="Disordered" evidence="1">
    <location>
        <begin position="273"/>
        <end position="297"/>
    </location>
</feature>
<feature type="compositionally biased region" description="Basic and acidic residues" evidence="1">
    <location>
        <begin position="276"/>
        <end position="292"/>
    </location>
</feature>
<feature type="compositionally biased region" description="Basic and acidic residues" evidence="1">
    <location>
        <begin position="1183"/>
        <end position="1195"/>
    </location>
</feature>
<dbReference type="EMBL" id="CAJVCH010571735">
    <property type="protein sequence ID" value="CAG7838387.1"/>
    <property type="molecule type" value="Genomic_DNA"/>
</dbReference>
<feature type="compositionally biased region" description="Polar residues" evidence="1">
    <location>
        <begin position="703"/>
        <end position="725"/>
    </location>
</feature>
<evidence type="ECO:0000313" key="3">
    <source>
        <dbReference type="EMBL" id="CAG7838387.1"/>
    </source>
</evidence>
<feature type="region of interest" description="Disordered" evidence="1">
    <location>
        <begin position="1178"/>
        <end position="1201"/>
    </location>
</feature>
<evidence type="ECO:0000256" key="1">
    <source>
        <dbReference type="SAM" id="MobiDB-lite"/>
    </source>
</evidence>
<feature type="region of interest" description="Disordered" evidence="1">
    <location>
        <begin position="536"/>
        <end position="756"/>
    </location>
</feature>